<evidence type="ECO:0000256" key="3">
    <source>
        <dbReference type="ARBA" id="ARBA00022989"/>
    </source>
</evidence>
<accession>A0A381QTJ1</accession>
<sequence>MNNVFNNLVIYNGYPISIAAAVAFHIMILVLLVWVQSNNRMDSFELVQPTIVKALFIDENPQVRNQQILERQRVERIEQQRILREEEQLQEQEEVERQRQVQEQREREQTVLRDREELERQRAQEAQREQEQQERIRVEQQRELAEAERLRQEEEVERQRQAEEVAVAAAEAARTEFELVQSATALIQQALQQVWNRPPSARNGMRAILRIRMLPTGELLEASITQSSGDSAFDRSAENAVYSASPFSELQNLPINVFNTNFRTLSLIFEPEDLLN</sequence>
<dbReference type="EMBL" id="UINC01001483">
    <property type="protein sequence ID" value="SUZ81889.1"/>
    <property type="molecule type" value="Genomic_DNA"/>
</dbReference>
<dbReference type="InterPro" id="IPR006260">
    <property type="entry name" value="TonB/TolA_C"/>
</dbReference>
<evidence type="ECO:0008006" key="8">
    <source>
        <dbReference type="Google" id="ProtNLM"/>
    </source>
</evidence>
<evidence type="ECO:0000313" key="7">
    <source>
        <dbReference type="EMBL" id="SUZ81889.1"/>
    </source>
</evidence>
<reference evidence="7" key="1">
    <citation type="submission" date="2018-05" db="EMBL/GenBank/DDBJ databases">
        <authorList>
            <person name="Lanie J.A."/>
            <person name="Ng W.-L."/>
            <person name="Kazmierczak K.M."/>
            <person name="Andrzejewski T.M."/>
            <person name="Davidsen T.M."/>
            <person name="Wayne K.J."/>
            <person name="Tettelin H."/>
            <person name="Glass J.I."/>
            <person name="Rusch D."/>
            <person name="Podicherti R."/>
            <person name="Tsui H.-C.T."/>
            <person name="Winkler M.E."/>
        </authorList>
    </citation>
    <scope>NUCLEOTIDE SEQUENCE</scope>
</reference>
<name>A0A381QTJ1_9ZZZZ</name>
<keyword evidence="2 6" id="KW-0812">Transmembrane</keyword>
<comment type="subcellular location">
    <subcellularLocation>
        <location evidence="1">Membrane</location>
        <topology evidence="1">Single-pass membrane protein</topology>
    </subcellularLocation>
</comment>
<dbReference type="AlphaFoldDB" id="A0A381QTJ1"/>
<dbReference type="GO" id="GO:0016020">
    <property type="term" value="C:membrane"/>
    <property type="evidence" value="ECO:0007669"/>
    <property type="project" value="UniProtKB-SubCell"/>
</dbReference>
<proteinExistence type="predicted"/>
<keyword evidence="4 6" id="KW-0472">Membrane</keyword>
<keyword evidence="5" id="KW-0175">Coiled coil</keyword>
<organism evidence="7">
    <name type="scientific">marine metagenome</name>
    <dbReference type="NCBI Taxonomy" id="408172"/>
    <lineage>
        <taxon>unclassified sequences</taxon>
        <taxon>metagenomes</taxon>
        <taxon>ecological metagenomes</taxon>
    </lineage>
</organism>
<protein>
    <recommendedName>
        <fullName evidence="8">TonB C-terminal domain-containing protein</fullName>
    </recommendedName>
</protein>
<evidence type="ECO:0000256" key="5">
    <source>
        <dbReference type="SAM" id="Coils"/>
    </source>
</evidence>
<evidence type="ECO:0000256" key="6">
    <source>
        <dbReference type="SAM" id="Phobius"/>
    </source>
</evidence>
<dbReference type="NCBIfam" id="TIGR01352">
    <property type="entry name" value="tonB_Cterm"/>
    <property type="match status" value="1"/>
</dbReference>
<feature type="transmembrane region" description="Helical" evidence="6">
    <location>
        <begin position="12"/>
        <end position="35"/>
    </location>
</feature>
<dbReference type="Gene3D" id="3.30.1150.10">
    <property type="match status" value="1"/>
</dbReference>
<gene>
    <name evidence="7" type="ORF">METZ01_LOCUS34743</name>
</gene>
<evidence type="ECO:0000256" key="4">
    <source>
        <dbReference type="ARBA" id="ARBA00023136"/>
    </source>
</evidence>
<evidence type="ECO:0000256" key="1">
    <source>
        <dbReference type="ARBA" id="ARBA00004167"/>
    </source>
</evidence>
<dbReference type="Pfam" id="PF13103">
    <property type="entry name" value="TonB_2"/>
    <property type="match status" value="1"/>
</dbReference>
<keyword evidence="3 6" id="KW-1133">Transmembrane helix</keyword>
<dbReference type="SUPFAM" id="SSF74653">
    <property type="entry name" value="TolA/TonB C-terminal domain"/>
    <property type="match status" value="1"/>
</dbReference>
<feature type="coiled-coil region" evidence="5">
    <location>
        <begin position="75"/>
        <end position="173"/>
    </location>
</feature>
<evidence type="ECO:0000256" key="2">
    <source>
        <dbReference type="ARBA" id="ARBA00022692"/>
    </source>
</evidence>